<name>A0A0C3DEI1_9AGAM</name>
<accession>A0A0C3DEI1</accession>
<dbReference type="InParanoid" id="A0A0C3DEI1"/>
<dbReference type="HOGENOM" id="CLU_148200_0_0_1"/>
<evidence type="ECO:0000313" key="1">
    <source>
        <dbReference type="EMBL" id="KIM54496.1"/>
    </source>
</evidence>
<evidence type="ECO:0000313" key="2">
    <source>
        <dbReference type="Proteomes" id="UP000053989"/>
    </source>
</evidence>
<proteinExistence type="predicted"/>
<dbReference type="EMBL" id="KN822153">
    <property type="protein sequence ID" value="KIM54496.1"/>
    <property type="molecule type" value="Genomic_DNA"/>
</dbReference>
<dbReference type="OrthoDB" id="2691046at2759"/>
<reference evidence="1 2" key="1">
    <citation type="submission" date="2014-04" db="EMBL/GenBank/DDBJ databases">
        <authorList>
            <consortium name="DOE Joint Genome Institute"/>
            <person name="Kuo A."/>
            <person name="Kohler A."/>
            <person name="Nagy L.G."/>
            <person name="Floudas D."/>
            <person name="Copeland A."/>
            <person name="Barry K.W."/>
            <person name="Cichocki N."/>
            <person name="Veneault-Fourrey C."/>
            <person name="LaButti K."/>
            <person name="Lindquist E.A."/>
            <person name="Lipzen A."/>
            <person name="Lundell T."/>
            <person name="Morin E."/>
            <person name="Murat C."/>
            <person name="Sun H."/>
            <person name="Tunlid A."/>
            <person name="Henrissat B."/>
            <person name="Grigoriev I.V."/>
            <person name="Hibbett D.S."/>
            <person name="Martin F."/>
            <person name="Nordberg H.P."/>
            <person name="Cantor M.N."/>
            <person name="Hua S.X."/>
        </authorList>
    </citation>
    <scope>NUCLEOTIDE SEQUENCE [LARGE SCALE GENOMIC DNA]</scope>
    <source>
        <strain evidence="1 2">Foug A</strain>
    </source>
</reference>
<protein>
    <submittedName>
        <fullName evidence="1">Uncharacterized protein</fullName>
    </submittedName>
</protein>
<dbReference type="Proteomes" id="UP000053989">
    <property type="component" value="Unassembled WGS sequence"/>
</dbReference>
<gene>
    <name evidence="1" type="ORF">SCLCIDRAFT_31022</name>
</gene>
<dbReference type="AlphaFoldDB" id="A0A0C3DEI1"/>
<sequence>MSDSNFLKMVWMPLVLSRKLKSAQQSLGEVTEAFDQLNNQVPESLRMLWSEQQTKALNDWLMDPHAMDIYDVQLEKEMNLINQPQDWLRGSATWLVKPLKVEEAQIMLAIDACQANTSGTENQQLSIAR</sequence>
<keyword evidence="2" id="KW-1185">Reference proteome</keyword>
<organism evidence="1 2">
    <name type="scientific">Scleroderma citrinum Foug A</name>
    <dbReference type="NCBI Taxonomy" id="1036808"/>
    <lineage>
        <taxon>Eukaryota</taxon>
        <taxon>Fungi</taxon>
        <taxon>Dikarya</taxon>
        <taxon>Basidiomycota</taxon>
        <taxon>Agaricomycotina</taxon>
        <taxon>Agaricomycetes</taxon>
        <taxon>Agaricomycetidae</taxon>
        <taxon>Boletales</taxon>
        <taxon>Sclerodermatineae</taxon>
        <taxon>Sclerodermataceae</taxon>
        <taxon>Scleroderma</taxon>
    </lineage>
</organism>
<reference evidence="2" key="2">
    <citation type="submission" date="2015-01" db="EMBL/GenBank/DDBJ databases">
        <title>Evolutionary Origins and Diversification of the Mycorrhizal Mutualists.</title>
        <authorList>
            <consortium name="DOE Joint Genome Institute"/>
            <consortium name="Mycorrhizal Genomics Consortium"/>
            <person name="Kohler A."/>
            <person name="Kuo A."/>
            <person name="Nagy L.G."/>
            <person name="Floudas D."/>
            <person name="Copeland A."/>
            <person name="Barry K.W."/>
            <person name="Cichocki N."/>
            <person name="Veneault-Fourrey C."/>
            <person name="LaButti K."/>
            <person name="Lindquist E.A."/>
            <person name="Lipzen A."/>
            <person name="Lundell T."/>
            <person name="Morin E."/>
            <person name="Murat C."/>
            <person name="Riley R."/>
            <person name="Ohm R."/>
            <person name="Sun H."/>
            <person name="Tunlid A."/>
            <person name="Henrissat B."/>
            <person name="Grigoriev I.V."/>
            <person name="Hibbett D.S."/>
            <person name="Martin F."/>
        </authorList>
    </citation>
    <scope>NUCLEOTIDE SEQUENCE [LARGE SCALE GENOMIC DNA]</scope>
    <source>
        <strain evidence="2">Foug A</strain>
    </source>
</reference>